<keyword evidence="3" id="KW-0539">Nucleus</keyword>
<comment type="caution">
    <text evidence="5">The sequence shown here is derived from an EMBL/GenBank/DDBJ whole genome shotgun (WGS) entry which is preliminary data.</text>
</comment>
<evidence type="ECO:0000256" key="4">
    <source>
        <dbReference type="SAM" id="MobiDB-lite"/>
    </source>
</evidence>
<dbReference type="Proteomes" id="UP000726737">
    <property type="component" value="Unassembled WGS sequence"/>
</dbReference>
<feature type="compositionally biased region" description="Polar residues" evidence="4">
    <location>
        <begin position="455"/>
        <end position="471"/>
    </location>
</feature>
<dbReference type="PANTHER" id="PTHR28608">
    <property type="entry name" value="INTEGRATOR COMPLEX SUBUNIT 2"/>
    <property type="match status" value="1"/>
</dbReference>
<dbReference type="EMBL" id="JAAAJA010000286">
    <property type="protein sequence ID" value="KAG0256713.1"/>
    <property type="molecule type" value="Genomic_DNA"/>
</dbReference>
<feature type="region of interest" description="Disordered" evidence="4">
    <location>
        <begin position="440"/>
        <end position="471"/>
    </location>
</feature>
<name>A0A9P6Q236_9FUNG</name>
<accession>A0A9P6Q236</accession>
<gene>
    <name evidence="5" type="primary">INTS2</name>
    <name evidence="5" type="ORF">BG011_004349</name>
</gene>
<dbReference type="Pfam" id="PF14750">
    <property type="entry name" value="INTS2"/>
    <property type="match status" value="3"/>
</dbReference>
<evidence type="ECO:0000256" key="1">
    <source>
        <dbReference type="ARBA" id="ARBA00004123"/>
    </source>
</evidence>
<evidence type="ECO:0000256" key="2">
    <source>
        <dbReference type="ARBA" id="ARBA00006705"/>
    </source>
</evidence>
<reference evidence="5" key="1">
    <citation type="journal article" date="2020" name="Fungal Divers.">
        <title>Resolving the Mortierellaceae phylogeny through synthesis of multi-gene phylogenetics and phylogenomics.</title>
        <authorList>
            <person name="Vandepol N."/>
            <person name="Liber J."/>
            <person name="Desiro A."/>
            <person name="Na H."/>
            <person name="Kennedy M."/>
            <person name="Barry K."/>
            <person name="Grigoriev I.V."/>
            <person name="Miller A.N."/>
            <person name="O'Donnell K."/>
            <person name="Stajich J.E."/>
            <person name="Bonito G."/>
        </authorList>
    </citation>
    <scope>NUCLEOTIDE SEQUENCE</scope>
    <source>
        <strain evidence="5">KOD948</strain>
    </source>
</reference>
<feature type="compositionally biased region" description="Low complexity" evidence="4">
    <location>
        <begin position="651"/>
        <end position="671"/>
    </location>
</feature>
<evidence type="ECO:0000313" key="6">
    <source>
        <dbReference type="Proteomes" id="UP000726737"/>
    </source>
</evidence>
<keyword evidence="6" id="KW-1185">Reference proteome</keyword>
<feature type="region of interest" description="Disordered" evidence="4">
    <location>
        <begin position="779"/>
        <end position="801"/>
    </location>
</feature>
<dbReference type="InterPro" id="IPR026236">
    <property type="entry name" value="Int2_metazoa"/>
</dbReference>
<dbReference type="OrthoDB" id="3363059at2759"/>
<evidence type="ECO:0000256" key="3">
    <source>
        <dbReference type="ARBA" id="ARBA00023242"/>
    </source>
</evidence>
<evidence type="ECO:0000313" key="5">
    <source>
        <dbReference type="EMBL" id="KAG0256713.1"/>
    </source>
</evidence>
<proteinExistence type="inferred from homology"/>
<feature type="compositionally biased region" description="Polar residues" evidence="4">
    <location>
        <begin position="779"/>
        <end position="800"/>
    </location>
</feature>
<dbReference type="GO" id="GO:0034472">
    <property type="term" value="P:snRNA 3'-end processing"/>
    <property type="evidence" value="ECO:0007669"/>
    <property type="project" value="TreeGrafter"/>
</dbReference>
<comment type="subcellular location">
    <subcellularLocation>
        <location evidence="1">Nucleus</location>
    </subcellularLocation>
</comment>
<protein>
    <submittedName>
        <fullName evidence="5">Integrator complex subunit 2</fullName>
    </submittedName>
</protein>
<dbReference type="GO" id="GO:0032039">
    <property type="term" value="C:integrator complex"/>
    <property type="evidence" value="ECO:0007669"/>
    <property type="project" value="InterPro"/>
</dbReference>
<dbReference type="PANTHER" id="PTHR28608:SF1">
    <property type="entry name" value="INTEGRATOR COMPLEX SUBUNIT 2"/>
    <property type="match status" value="1"/>
</dbReference>
<comment type="similarity">
    <text evidence="2">Belongs to the Integrator subunit 2 family.</text>
</comment>
<feature type="region of interest" description="Disordered" evidence="4">
    <location>
        <begin position="651"/>
        <end position="673"/>
    </location>
</feature>
<sequence>MGNASEAFRLIETGGDPRQHPTLDYVLFLPLILSRYSLDTVAFLLQYPQLGTALRYRDLDYRLIQRQVKEELQLEKQNIGTSWASLRGLFETGTPEDRARIVLLELAKLQWDRDNEDKVDMTHAERERRIKKNESLVVSNPLYRQEVAVLLATLTIRCRHPVLDVQAVIRSLRSVQDQEPLISAIVSNNPTEFSNTIDSLLDPYDPFINSKTLLLRLCKLADHRTWNIRQQLVDRKQFPNLAIELTIEHCHDEVCFMNRILQGQPNWLTAGTDQITNTSLTSIMEFIFSSLNDELNSNRPNHVEINRLLRILSGMIGLMNLSLSEEQLEISMGILEMSPPEPSTVKTKVCLILMAASDLLAYSASRLENVLHQLLKCRDSPQLLLISIYCHMKELIKVDQFASQVLSMTITVPRGGILALSEHFTSIFSSSELASCALALGRPTPPPAPTEHSLQEPTTQASTATPGQLSDGNISELRSTANFCVSHLLKYEVFHKSSIDIRSWVMEQIRATTVPLDTNMIPLLRAYTNATSHSASITRIPEEDIREVFKNPSDDLTPAKVVLVLYMLLNNDAYTTNLGSGTIPSNREYDATLLDYVQVRKVLLFVQTFQGGMAFKTVQPMFLKLVNAQFPELFDVPTLLLEEELASSSSTIAPTTSSSMDDTKKSLSSTKPQHRIHSTEASLFMERHFRALVQHVDNPDAAMRGYHAFQRLRQVDRQNLARTVIYAATPTLLDPRSSPTVMEAFKRTWDQLNSLMPHDLWSMTIQALLPRNTSISTSPSAAFRQQQDSTPNQLPKSFWSQHQQQQQQEASWQDDYYTFDNMVKDPLLLFKVDIQVFRTPVVFRLFIQILGAVMVGSRHWFRKHFDMSQALFQCQQNRNPFQAQQTQKARQFKETNLNAMLYIQDTALIQILLEVCEARPEDIIADIGDNQSSRKQAKGVMMEGERSKDGEGVTEVLKEVRVVTFNFLHQIFLEHKIVLKLIHFQGYSRKLLPTTVAGIDSIHVCLDFLQELLFFKDSATHAGVGVASVEDRGSVQELQLFAIGLAVQLCERFPLEKTISMASEFIMLRLRDLAARTGFGEEMRENARLLARAFPTLGKEIILLLEEASRPKDQAELQKTIEAIEQELKDRAIWDKSTL</sequence>
<dbReference type="InterPro" id="IPR029321">
    <property type="entry name" value="INTS2"/>
</dbReference>
<organism evidence="5 6">
    <name type="scientific">Mortierella polycephala</name>
    <dbReference type="NCBI Taxonomy" id="41804"/>
    <lineage>
        <taxon>Eukaryota</taxon>
        <taxon>Fungi</taxon>
        <taxon>Fungi incertae sedis</taxon>
        <taxon>Mucoromycota</taxon>
        <taxon>Mortierellomycotina</taxon>
        <taxon>Mortierellomycetes</taxon>
        <taxon>Mortierellales</taxon>
        <taxon>Mortierellaceae</taxon>
        <taxon>Mortierella</taxon>
    </lineage>
</organism>
<dbReference type="PRINTS" id="PR02105">
    <property type="entry name" value="INTSUBUNIT2"/>
</dbReference>
<dbReference type="AlphaFoldDB" id="A0A9P6Q236"/>